<keyword evidence="2" id="KW-0732">Signal</keyword>
<evidence type="ECO:0000313" key="4">
    <source>
        <dbReference type="Proteomes" id="UP000591131"/>
    </source>
</evidence>
<accession>A0A7J6N357</accession>
<reference evidence="3 4" key="1">
    <citation type="submission" date="2020-04" db="EMBL/GenBank/DDBJ databases">
        <title>Perkinsus chesapeaki whole genome sequence.</title>
        <authorList>
            <person name="Bogema D.R."/>
        </authorList>
    </citation>
    <scope>NUCLEOTIDE SEQUENCE [LARGE SCALE GENOMIC DNA]</scope>
    <source>
        <strain evidence="3">ATCC PRA-425</strain>
    </source>
</reference>
<proteinExistence type="predicted"/>
<sequence length="111" mass="11852">MSILTALVLALALMSTAVGNPYPRFSPAWWAWEQECGQGHVVPNEGSGGCWEEGMTSTSPTPLPTTTPPPDDIGSETTERNFRAHRSSGSRPMLDLIGYCGLLTLALYGGL</sequence>
<organism evidence="3 4">
    <name type="scientific">Perkinsus chesapeaki</name>
    <name type="common">Clam parasite</name>
    <name type="synonym">Perkinsus andrewsi</name>
    <dbReference type="NCBI Taxonomy" id="330153"/>
    <lineage>
        <taxon>Eukaryota</taxon>
        <taxon>Sar</taxon>
        <taxon>Alveolata</taxon>
        <taxon>Perkinsozoa</taxon>
        <taxon>Perkinsea</taxon>
        <taxon>Perkinsida</taxon>
        <taxon>Perkinsidae</taxon>
        <taxon>Perkinsus</taxon>
    </lineage>
</organism>
<feature type="region of interest" description="Disordered" evidence="1">
    <location>
        <begin position="43"/>
        <end position="88"/>
    </location>
</feature>
<name>A0A7J6N357_PERCH</name>
<keyword evidence="4" id="KW-1185">Reference proteome</keyword>
<feature type="chain" id="PRO_5029555247" evidence="2">
    <location>
        <begin position="20"/>
        <end position="111"/>
    </location>
</feature>
<comment type="caution">
    <text evidence="3">The sequence shown here is derived from an EMBL/GenBank/DDBJ whole genome shotgun (WGS) entry which is preliminary data.</text>
</comment>
<gene>
    <name evidence="3" type="ORF">FOL47_000089</name>
</gene>
<dbReference type="EMBL" id="JAAPAO010000001">
    <property type="protein sequence ID" value="KAF4678359.1"/>
    <property type="molecule type" value="Genomic_DNA"/>
</dbReference>
<feature type="compositionally biased region" description="Pro residues" evidence="1">
    <location>
        <begin position="61"/>
        <end position="71"/>
    </location>
</feature>
<protein>
    <submittedName>
        <fullName evidence="3">Uncharacterized protein</fullName>
    </submittedName>
</protein>
<dbReference type="AlphaFoldDB" id="A0A7J6N357"/>
<dbReference type="Proteomes" id="UP000591131">
    <property type="component" value="Unassembled WGS sequence"/>
</dbReference>
<feature type="signal peptide" evidence="2">
    <location>
        <begin position="1"/>
        <end position="19"/>
    </location>
</feature>
<evidence type="ECO:0000256" key="1">
    <source>
        <dbReference type="SAM" id="MobiDB-lite"/>
    </source>
</evidence>
<evidence type="ECO:0000313" key="3">
    <source>
        <dbReference type="EMBL" id="KAF4678359.1"/>
    </source>
</evidence>
<evidence type="ECO:0000256" key="2">
    <source>
        <dbReference type="SAM" id="SignalP"/>
    </source>
</evidence>